<gene>
    <name evidence="2" type="ORF">D5H75_36720</name>
</gene>
<evidence type="ECO:0000313" key="2">
    <source>
        <dbReference type="EMBL" id="RJL21689.1"/>
    </source>
</evidence>
<sequence>MSDPSVAVIVPTLGDRPTLLAETLASVAAQDYGGEITTVVVHDRAAPDPALAAERVILVPNDRAPNAAGARNAGVLAAPETDLVAFCDDDDVWLPGKLRAQVAALAGRPGAFFAACGEAQLFPGHTVDRVLPARQITFADLLRDRLPEAGCPSFLVRRAAFLDLGMFDEEIPGAYGEDYELLLRAARRAPVVYVPEVHVYVRMRGQSHFAQDWPTIAAALTWLLARYPEFETAPRGHARLAGQIAFAHAAQGRHRQALRWALRSLRARPLEPRPYAVLAMAARLVTAPWLIRRLESRGLGF</sequence>
<dbReference type="RefSeq" id="WP_119931223.1">
    <property type="nucleotide sequence ID" value="NZ_QZEY01000024.1"/>
</dbReference>
<dbReference type="PANTHER" id="PTHR43685:SF2">
    <property type="entry name" value="GLYCOSYLTRANSFERASE 2-LIKE DOMAIN-CONTAINING PROTEIN"/>
    <property type="match status" value="1"/>
</dbReference>
<dbReference type="SUPFAM" id="SSF53448">
    <property type="entry name" value="Nucleotide-diphospho-sugar transferases"/>
    <property type="match status" value="1"/>
</dbReference>
<reference evidence="2 3" key="1">
    <citation type="submission" date="2018-09" db="EMBL/GenBank/DDBJ databases">
        <title>YIM 75507 draft genome.</title>
        <authorList>
            <person name="Tang S."/>
            <person name="Feng Y."/>
        </authorList>
    </citation>
    <scope>NUCLEOTIDE SEQUENCE [LARGE SCALE GENOMIC DNA]</scope>
    <source>
        <strain evidence="2 3">YIM 75507</strain>
    </source>
</reference>
<evidence type="ECO:0000259" key="1">
    <source>
        <dbReference type="Pfam" id="PF00535"/>
    </source>
</evidence>
<dbReference type="Gene3D" id="3.90.550.10">
    <property type="entry name" value="Spore Coat Polysaccharide Biosynthesis Protein SpsA, Chain A"/>
    <property type="match status" value="1"/>
</dbReference>
<dbReference type="InterPro" id="IPR029044">
    <property type="entry name" value="Nucleotide-diphossugar_trans"/>
</dbReference>
<dbReference type="OrthoDB" id="153025at2"/>
<dbReference type="AlphaFoldDB" id="A0A3A4A741"/>
<accession>A0A3A4A741</accession>
<dbReference type="PANTHER" id="PTHR43685">
    <property type="entry name" value="GLYCOSYLTRANSFERASE"/>
    <property type="match status" value="1"/>
</dbReference>
<dbReference type="CDD" id="cd00761">
    <property type="entry name" value="Glyco_tranf_GTA_type"/>
    <property type="match status" value="1"/>
</dbReference>
<dbReference type="Pfam" id="PF00535">
    <property type="entry name" value="Glycos_transf_2"/>
    <property type="match status" value="1"/>
</dbReference>
<proteinExistence type="predicted"/>
<dbReference type="Proteomes" id="UP000265768">
    <property type="component" value="Unassembled WGS sequence"/>
</dbReference>
<dbReference type="InterPro" id="IPR001173">
    <property type="entry name" value="Glyco_trans_2-like"/>
</dbReference>
<dbReference type="InterPro" id="IPR050834">
    <property type="entry name" value="Glycosyltransf_2"/>
</dbReference>
<comment type="caution">
    <text evidence="2">The sequence shown here is derived from an EMBL/GenBank/DDBJ whole genome shotgun (WGS) entry which is preliminary data.</text>
</comment>
<name>A0A3A4A741_9ACTN</name>
<protein>
    <submittedName>
        <fullName evidence="2">Glycosyltransferase family 2 protein</fullName>
    </submittedName>
</protein>
<keyword evidence="3" id="KW-1185">Reference proteome</keyword>
<evidence type="ECO:0000313" key="3">
    <source>
        <dbReference type="Proteomes" id="UP000265768"/>
    </source>
</evidence>
<feature type="domain" description="Glycosyltransferase 2-like" evidence="1">
    <location>
        <begin position="8"/>
        <end position="160"/>
    </location>
</feature>
<keyword evidence="2" id="KW-0808">Transferase</keyword>
<dbReference type="EMBL" id="QZEY01000024">
    <property type="protein sequence ID" value="RJL21689.1"/>
    <property type="molecule type" value="Genomic_DNA"/>
</dbReference>
<dbReference type="GO" id="GO:0016740">
    <property type="term" value="F:transferase activity"/>
    <property type="evidence" value="ECO:0007669"/>
    <property type="project" value="UniProtKB-KW"/>
</dbReference>
<organism evidence="2 3">
    <name type="scientific">Bailinhaonella thermotolerans</name>
    <dbReference type="NCBI Taxonomy" id="1070861"/>
    <lineage>
        <taxon>Bacteria</taxon>
        <taxon>Bacillati</taxon>
        <taxon>Actinomycetota</taxon>
        <taxon>Actinomycetes</taxon>
        <taxon>Streptosporangiales</taxon>
        <taxon>Streptosporangiaceae</taxon>
        <taxon>Bailinhaonella</taxon>
    </lineage>
</organism>